<dbReference type="Pfam" id="PF04232">
    <property type="entry name" value="SpoVS"/>
    <property type="match status" value="1"/>
</dbReference>
<keyword evidence="2" id="KW-1185">Reference proteome</keyword>
<dbReference type="InterPro" id="IPR036882">
    <property type="entry name" value="Alba-like_dom_sf"/>
</dbReference>
<dbReference type="GeneID" id="9616507"/>
<organism evidence="2">
    <name type="scientific">Volvox carteri f. nagariensis</name>
    <dbReference type="NCBI Taxonomy" id="3068"/>
    <lineage>
        <taxon>Eukaryota</taxon>
        <taxon>Viridiplantae</taxon>
        <taxon>Chlorophyta</taxon>
        <taxon>core chlorophytes</taxon>
        <taxon>Chlorophyceae</taxon>
        <taxon>CS clade</taxon>
        <taxon>Chlamydomonadales</taxon>
        <taxon>Volvocaceae</taxon>
        <taxon>Volvox</taxon>
    </lineage>
</organism>
<proteinExistence type="predicted"/>
<dbReference type="OrthoDB" id="541507at2759"/>
<accession>D8TTY1</accession>
<name>D8TTY1_VOLCA</name>
<dbReference type="InterPro" id="IPR007347">
    <property type="entry name" value="SpoVS"/>
</dbReference>
<dbReference type="RefSeq" id="XP_002949841.1">
    <property type="nucleotide sequence ID" value="XM_002949795.1"/>
</dbReference>
<evidence type="ECO:0000313" key="2">
    <source>
        <dbReference type="Proteomes" id="UP000001058"/>
    </source>
</evidence>
<sequence>MLLGEVDGGAASASQPEELLALDQLVQASAGPSSSIQQPTVMQQLASLPTQIMVTQVTDSMQAAGLVNFTFTQSAHSSFVLNTHLDQTGSTSVGVLTQALRVVLAARKINQQAVARFDLGFVPFLVTDAAEGIGLLIYKCSLNQDKTRGSVLKVDVTSNPLVAGISLFQMFQAGTQPLEVIFTAEASKVAMQAVSIMRINLANNGRDVLLLLSTVDYTADASGPKNYFLLKLSSITPPLPCFQHQIEATKPPTAFMAPAGDGTLVAHTPGLPAAAGVGAIPQHKQLHVHTGSSLGPPAAVIASGHLPVAMAQAAATKSQSVTPAPMAYPHGQAGAGAAASTGPMGLPAAAAGSSKQQRARKADYVIVTEDTAIKNAAGAIAKVLGRVSNQGQCCPVYTEKKTESFTTVISVAVKAIAVARGYVCNEGMGNEHSHHQHMAGGIMAAAAAAAKGPHVAAGLHLGLHGPLITAAGLAVGGGKGQNPMDAYELLDEDALTDERCELAFDVFKVPQLHELHDAGNLPVKVTAHSRPNVVSNIISKLVSERSGAVLITAGGKAMHVAMTAVVSARARLKAKGIDIILLPKFVTVDTTSTLGWESVFLRFTIVRWAPVSPPMAAATASQLHSADTMVMAGAHYLLPQMG</sequence>
<dbReference type="KEGG" id="vcn:VOLCADRAFT_90275"/>
<dbReference type="Gene3D" id="3.30.110.20">
    <property type="entry name" value="Alba-like domain"/>
    <property type="match status" value="2"/>
</dbReference>
<dbReference type="AlphaFoldDB" id="D8TTY1"/>
<protein>
    <submittedName>
        <fullName evidence="1">Uncharacterized protein</fullName>
    </submittedName>
</protein>
<reference evidence="1 2" key="1">
    <citation type="journal article" date="2010" name="Science">
        <title>Genomic analysis of organismal complexity in the multicellular green alga Volvox carteri.</title>
        <authorList>
            <person name="Prochnik S.E."/>
            <person name="Umen J."/>
            <person name="Nedelcu A.M."/>
            <person name="Hallmann A."/>
            <person name="Miller S.M."/>
            <person name="Nishii I."/>
            <person name="Ferris P."/>
            <person name="Kuo A."/>
            <person name="Mitros T."/>
            <person name="Fritz-Laylin L.K."/>
            <person name="Hellsten U."/>
            <person name="Chapman J."/>
            <person name="Simakov O."/>
            <person name="Rensing S.A."/>
            <person name="Terry A."/>
            <person name="Pangilinan J."/>
            <person name="Kapitonov V."/>
            <person name="Jurka J."/>
            <person name="Salamov A."/>
            <person name="Shapiro H."/>
            <person name="Schmutz J."/>
            <person name="Grimwood J."/>
            <person name="Lindquist E."/>
            <person name="Lucas S."/>
            <person name="Grigoriev I.V."/>
            <person name="Schmitt R."/>
            <person name="Kirk D."/>
            <person name="Rokhsar D.S."/>
        </authorList>
    </citation>
    <scope>NUCLEOTIDE SEQUENCE [LARGE SCALE GENOMIC DNA]</scope>
    <source>
        <strain evidence="2">f. Nagariensis / Eve</strain>
    </source>
</reference>
<dbReference type="GO" id="GO:0003676">
    <property type="term" value="F:nucleic acid binding"/>
    <property type="evidence" value="ECO:0007669"/>
    <property type="project" value="InterPro"/>
</dbReference>
<dbReference type="Proteomes" id="UP000001058">
    <property type="component" value="Unassembled WGS sequence"/>
</dbReference>
<gene>
    <name evidence="1" type="ORF">VOLCADRAFT_90275</name>
</gene>
<evidence type="ECO:0000313" key="1">
    <source>
        <dbReference type="EMBL" id="EFJ48944.1"/>
    </source>
</evidence>
<dbReference type="EMBL" id="GL378337">
    <property type="protein sequence ID" value="EFJ48944.1"/>
    <property type="molecule type" value="Genomic_DNA"/>
</dbReference>
<dbReference type="PANTHER" id="PTHR35331:SF1">
    <property type="entry name" value="STAGE V SPORULATION PROTEIN S"/>
    <property type="match status" value="1"/>
</dbReference>
<dbReference type="InParanoid" id="D8TTY1"/>
<dbReference type="PANTHER" id="PTHR35331">
    <property type="entry name" value="STAGE V SPORULATION PROTEIN S"/>
    <property type="match status" value="1"/>
</dbReference>